<dbReference type="AlphaFoldDB" id="A0A4Y7REB8"/>
<comment type="caution">
    <text evidence="2">The sequence shown here is derived from an EMBL/GenBank/DDBJ whole genome shotgun (WGS) entry which is preliminary data.</text>
</comment>
<dbReference type="EMBL" id="QFGA01000001">
    <property type="protein sequence ID" value="TEB07358.1"/>
    <property type="molecule type" value="Genomic_DNA"/>
</dbReference>
<dbReference type="InterPro" id="IPR010499">
    <property type="entry name" value="AraC_E-bd"/>
</dbReference>
<evidence type="ECO:0000259" key="1">
    <source>
        <dbReference type="SMART" id="SM00871"/>
    </source>
</evidence>
<protein>
    <submittedName>
        <fullName evidence="2">Bacterial transcription activator, effector binding domain</fullName>
    </submittedName>
</protein>
<dbReference type="Gene3D" id="3.20.80.10">
    <property type="entry name" value="Regulatory factor, effector binding domain"/>
    <property type="match status" value="1"/>
</dbReference>
<gene>
    <name evidence="2" type="ORF">Psch_00909</name>
</gene>
<proteinExistence type="predicted"/>
<name>A0A4Y7REB8_9FIRM</name>
<organism evidence="2 3">
    <name type="scientific">Pelotomaculum schinkii</name>
    <dbReference type="NCBI Taxonomy" id="78350"/>
    <lineage>
        <taxon>Bacteria</taxon>
        <taxon>Bacillati</taxon>
        <taxon>Bacillota</taxon>
        <taxon>Clostridia</taxon>
        <taxon>Eubacteriales</taxon>
        <taxon>Desulfotomaculaceae</taxon>
        <taxon>Pelotomaculum</taxon>
    </lineage>
</organism>
<dbReference type="Proteomes" id="UP000298324">
    <property type="component" value="Unassembled WGS sequence"/>
</dbReference>
<keyword evidence="3" id="KW-1185">Reference proteome</keyword>
<evidence type="ECO:0000313" key="2">
    <source>
        <dbReference type="EMBL" id="TEB07358.1"/>
    </source>
</evidence>
<accession>A0A4Y7REB8</accession>
<dbReference type="SMART" id="SM00871">
    <property type="entry name" value="AraC_E_bind"/>
    <property type="match status" value="1"/>
</dbReference>
<sequence>MAYTINVPGSRPFYTITPSRCPPPYEQKVPASAGSINTDSLKNFAIYIDITPRATYKLKMCPEAAVIKRLPGSKKTLEVMNLTEEKRYDIRAKDLDEIPVRTMRGKVTEYPNDLATLMTASLEEIISMGGNCSGPPIVLYDKEVDFNSMETELEVAWPVTDKALANKVLPPVHAASVIEHLDPDNSLEGAYGALYAWIKKNGYHPAYPIREIYDTDPQATSPEQLLIEIILPLKKEHD</sequence>
<dbReference type="InterPro" id="IPR029442">
    <property type="entry name" value="GyrI-like"/>
</dbReference>
<dbReference type="InterPro" id="IPR011256">
    <property type="entry name" value="Reg_factor_effector_dom_sf"/>
</dbReference>
<evidence type="ECO:0000313" key="3">
    <source>
        <dbReference type="Proteomes" id="UP000298324"/>
    </source>
</evidence>
<dbReference type="Pfam" id="PF06445">
    <property type="entry name" value="GyrI-like"/>
    <property type="match status" value="1"/>
</dbReference>
<reference evidence="2 3" key="1">
    <citation type="journal article" date="2018" name="Environ. Microbiol.">
        <title>Novel energy conservation strategies and behaviour of Pelotomaculum schinkii driving syntrophic propionate catabolism.</title>
        <authorList>
            <person name="Hidalgo-Ahumada C.A.P."/>
            <person name="Nobu M.K."/>
            <person name="Narihiro T."/>
            <person name="Tamaki H."/>
            <person name="Liu W.T."/>
            <person name="Kamagata Y."/>
            <person name="Stams A.J.M."/>
            <person name="Imachi H."/>
            <person name="Sousa D.Z."/>
        </authorList>
    </citation>
    <scope>NUCLEOTIDE SEQUENCE [LARGE SCALE GENOMIC DNA]</scope>
    <source>
        <strain evidence="2 3">HH</strain>
    </source>
</reference>
<dbReference type="SUPFAM" id="SSF55136">
    <property type="entry name" value="Probable bacterial effector-binding domain"/>
    <property type="match status" value="1"/>
</dbReference>
<feature type="domain" description="AraC effector-binding" evidence="1">
    <location>
        <begin position="88"/>
        <end position="234"/>
    </location>
</feature>